<gene>
    <name evidence="2" type="ORF">BHE18_13655</name>
</gene>
<protein>
    <recommendedName>
        <fullName evidence="1">SCP2 domain-containing protein</fullName>
    </recommendedName>
</protein>
<keyword evidence="3" id="KW-1185">Reference proteome</keyword>
<comment type="caution">
    <text evidence="2">The sequence shown here is derived from an EMBL/GenBank/DDBJ whole genome shotgun (WGS) entry which is preliminary data.</text>
</comment>
<dbReference type="OrthoDB" id="2870550at2"/>
<dbReference type="InterPro" id="IPR003033">
    <property type="entry name" value="SCP2_sterol-bd_dom"/>
</dbReference>
<dbReference type="EMBL" id="MINN01000150">
    <property type="protein sequence ID" value="OIU66948.1"/>
    <property type="molecule type" value="Genomic_DNA"/>
</dbReference>
<dbReference type="Pfam" id="PF02036">
    <property type="entry name" value="SCP2"/>
    <property type="match status" value="1"/>
</dbReference>
<sequence>MINHLETLIEQCRSKYHLQLLFPSNPFILDFQCEDQRYTISLSNKECKIVEDPMAHDPQFVIQGNEDMIACLLEGEELLSRMVENNQLDIKGGYRQLLFIESVLWLTRPVVKETVEI</sequence>
<evidence type="ECO:0000259" key="1">
    <source>
        <dbReference type="Pfam" id="PF02036"/>
    </source>
</evidence>
<dbReference type="SUPFAM" id="SSF55718">
    <property type="entry name" value="SCP-like"/>
    <property type="match status" value="1"/>
</dbReference>
<proteinExistence type="predicted"/>
<accession>A0A1J6VR85</accession>
<dbReference type="Gene3D" id="3.30.1050.10">
    <property type="entry name" value="SCP2 sterol-binding domain"/>
    <property type="match status" value="1"/>
</dbReference>
<organism evidence="2 3">
    <name type="scientific">Rossellomorea aquimaris</name>
    <dbReference type="NCBI Taxonomy" id="189382"/>
    <lineage>
        <taxon>Bacteria</taxon>
        <taxon>Bacillati</taxon>
        <taxon>Bacillota</taxon>
        <taxon>Bacilli</taxon>
        <taxon>Bacillales</taxon>
        <taxon>Bacillaceae</taxon>
        <taxon>Rossellomorea</taxon>
    </lineage>
</organism>
<dbReference type="Proteomes" id="UP000182062">
    <property type="component" value="Unassembled WGS sequence"/>
</dbReference>
<reference evidence="2 3" key="1">
    <citation type="submission" date="2016-09" db="EMBL/GenBank/DDBJ databases">
        <title>Bacillus aquimaris SAMM genome sequence reveals colonization and biosurfactant production capacities.</title>
        <authorList>
            <person name="Waghmode S.R."/>
            <person name="Suryavanshi M.V."/>
        </authorList>
    </citation>
    <scope>NUCLEOTIDE SEQUENCE [LARGE SCALE GENOMIC DNA]</scope>
    <source>
        <strain evidence="2 3">SAMM</strain>
    </source>
</reference>
<dbReference type="AlphaFoldDB" id="A0A1J6VR85"/>
<dbReference type="RefSeq" id="WP_071620495.1">
    <property type="nucleotide sequence ID" value="NZ_MINN01000150.1"/>
</dbReference>
<name>A0A1J6VR85_9BACI</name>
<evidence type="ECO:0000313" key="2">
    <source>
        <dbReference type="EMBL" id="OIU66948.1"/>
    </source>
</evidence>
<dbReference type="InterPro" id="IPR036527">
    <property type="entry name" value="SCP2_sterol-bd_dom_sf"/>
</dbReference>
<evidence type="ECO:0000313" key="3">
    <source>
        <dbReference type="Proteomes" id="UP000182062"/>
    </source>
</evidence>
<feature type="domain" description="SCP2" evidence="1">
    <location>
        <begin position="6"/>
        <end position="92"/>
    </location>
</feature>